<dbReference type="EMBL" id="CAFBNC010000083">
    <property type="protein sequence ID" value="CAB4944503.1"/>
    <property type="molecule type" value="Genomic_DNA"/>
</dbReference>
<proteinExistence type="predicted"/>
<accession>A0A6J7JNB7</accession>
<name>A0A6J7JNB7_9ZZZZ</name>
<organism evidence="2">
    <name type="scientific">freshwater metagenome</name>
    <dbReference type="NCBI Taxonomy" id="449393"/>
    <lineage>
        <taxon>unclassified sequences</taxon>
        <taxon>metagenomes</taxon>
        <taxon>ecological metagenomes</taxon>
    </lineage>
</organism>
<gene>
    <name evidence="2" type="ORF">UFOPK3733_01496</name>
</gene>
<sequence>MREQCPTPVRVELGKDVVEQQNRRSTRAVGDHLMRRQSQGERQGPLLTLRCVGAGRHPVDGQLQFVAMGADQRGSPTQFIAADSPEGRSQPRFAPGCVVDSIDVGTLTSNMVVGRPQNRGKFLDKGGAGVCECLTHIDQLRVPDHECRFNFSAETAP</sequence>
<evidence type="ECO:0000313" key="2">
    <source>
        <dbReference type="EMBL" id="CAB4944503.1"/>
    </source>
</evidence>
<dbReference type="AlphaFoldDB" id="A0A6J7JNB7"/>
<reference evidence="2" key="1">
    <citation type="submission" date="2020-05" db="EMBL/GenBank/DDBJ databases">
        <authorList>
            <person name="Chiriac C."/>
            <person name="Salcher M."/>
            <person name="Ghai R."/>
            <person name="Kavagutti S V."/>
        </authorList>
    </citation>
    <scope>NUCLEOTIDE SEQUENCE</scope>
</reference>
<feature type="region of interest" description="Disordered" evidence="1">
    <location>
        <begin position="22"/>
        <end position="41"/>
    </location>
</feature>
<evidence type="ECO:0000256" key="1">
    <source>
        <dbReference type="SAM" id="MobiDB-lite"/>
    </source>
</evidence>
<protein>
    <submittedName>
        <fullName evidence="2">Unannotated protein</fullName>
    </submittedName>
</protein>